<dbReference type="InterPro" id="IPR012914">
    <property type="entry name" value="PucR_dom"/>
</dbReference>
<feature type="domain" description="Purine catabolism PurC-like" evidence="1">
    <location>
        <begin position="9"/>
        <end position="125"/>
    </location>
</feature>
<accession>A0ABW4IR89</accession>
<dbReference type="PANTHER" id="PTHR33744:SF1">
    <property type="entry name" value="DNA-BINDING TRANSCRIPTIONAL ACTIVATOR ADER"/>
    <property type="match status" value="1"/>
</dbReference>
<dbReference type="RefSeq" id="WP_381081732.1">
    <property type="nucleotide sequence ID" value="NZ_JBHUDX010000030.1"/>
</dbReference>
<dbReference type="Gene3D" id="1.10.10.2840">
    <property type="entry name" value="PucR C-terminal helix-turn-helix domain"/>
    <property type="match status" value="1"/>
</dbReference>
<dbReference type="Pfam" id="PF13556">
    <property type="entry name" value="HTH_30"/>
    <property type="match status" value="1"/>
</dbReference>
<evidence type="ECO:0000259" key="1">
    <source>
        <dbReference type="Pfam" id="PF07905"/>
    </source>
</evidence>
<feature type="domain" description="PucR C-terminal helix-turn-helix" evidence="2">
    <location>
        <begin position="437"/>
        <end position="495"/>
    </location>
</feature>
<keyword evidence="4" id="KW-1185">Reference proteome</keyword>
<dbReference type="Proteomes" id="UP001597261">
    <property type="component" value="Unassembled WGS sequence"/>
</dbReference>
<organism evidence="3 4">
    <name type="scientific">Streptomyces caeni</name>
    <dbReference type="NCBI Taxonomy" id="2307231"/>
    <lineage>
        <taxon>Bacteria</taxon>
        <taxon>Bacillati</taxon>
        <taxon>Actinomycetota</taxon>
        <taxon>Actinomycetes</taxon>
        <taxon>Kitasatosporales</taxon>
        <taxon>Streptomycetaceae</taxon>
        <taxon>Streptomyces</taxon>
    </lineage>
</organism>
<dbReference type="EMBL" id="JBHUDX010000030">
    <property type="protein sequence ID" value="MFD1659049.1"/>
    <property type="molecule type" value="Genomic_DNA"/>
</dbReference>
<dbReference type="PANTHER" id="PTHR33744">
    <property type="entry name" value="CARBOHYDRATE DIACID REGULATOR"/>
    <property type="match status" value="1"/>
</dbReference>
<evidence type="ECO:0000313" key="3">
    <source>
        <dbReference type="EMBL" id="MFD1659049.1"/>
    </source>
</evidence>
<dbReference type="Pfam" id="PF07905">
    <property type="entry name" value="PucR"/>
    <property type="match status" value="1"/>
</dbReference>
<reference evidence="4" key="1">
    <citation type="journal article" date="2019" name="Int. J. Syst. Evol. Microbiol.">
        <title>The Global Catalogue of Microorganisms (GCM) 10K type strain sequencing project: providing services to taxonomists for standard genome sequencing and annotation.</title>
        <authorList>
            <consortium name="The Broad Institute Genomics Platform"/>
            <consortium name="The Broad Institute Genome Sequencing Center for Infectious Disease"/>
            <person name="Wu L."/>
            <person name="Ma J."/>
        </authorList>
    </citation>
    <scope>NUCLEOTIDE SEQUENCE [LARGE SCALE GENOMIC DNA]</scope>
    <source>
        <strain evidence="4">CGMCC 1.12470</strain>
    </source>
</reference>
<dbReference type="InterPro" id="IPR042070">
    <property type="entry name" value="PucR_C-HTH_sf"/>
</dbReference>
<gene>
    <name evidence="3" type="ORF">ACFSL4_12730</name>
</gene>
<dbReference type="InterPro" id="IPR051448">
    <property type="entry name" value="CdaR-like_regulators"/>
</dbReference>
<protein>
    <submittedName>
        <fullName evidence="3">PucR family transcriptional regulator</fullName>
    </submittedName>
</protein>
<name>A0ABW4IR89_9ACTN</name>
<comment type="caution">
    <text evidence="3">The sequence shown here is derived from an EMBL/GenBank/DDBJ whole genome shotgun (WGS) entry which is preliminary data.</text>
</comment>
<proteinExistence type="predicted"/>
<evidence type="ECO:0000259" key="2">
    <source>
        <dbReference type="Pfam" id="PF13556"/>
    </source>
</evidence>
<evidence type="ECO:0000313" key="4">
    <source>
        <dbReference type="Proteomes" id="UP001597261"/>
    </source>
</evidence>
<sequence length="513" mass="55403">MIVRTSVADLLRLPHLRLSLFAGGEGLGRAVSWAHASDLDTARDWMAGDELLMRNGFTLPSNGADQAGLLQGIADAGASGLVIGEDPRTPVLRNELAAAAEACRVPVLVAPYSVSFAAISRAVADANSRADAARVAQVERVYAAVRDALGGTPSESPVVRVARELGCRLHLLDPRTGHPLGPSRPEPAPGLVRAVLDAVRERDGRIPGVVHLPLPGGARALMVEIPAAEPTVLVAVDLPAPASDTSLLHHLATVAALEVARHSMTMEHRRRIGAELLAHMLDARTDEATAKRELADFGLEPSDCVLVAVRRGDWAGQRDLHLTLERHRIPWLLLSRAPLLYALLPDEDNALSAVRGKLGNAAVFGISDPLGTARRTPAAQREAVWALSVAASRPDRSARYGDDHGYTVLRGVDEARRQVERTLGPLLAYDERHGTELVASLEAFLRCRRSWQRTAAALRVHKQTVMYRMQRVEQITGRALAETADLAELWLALQARELLDGPSRQWPAADEPD</sequence>
<dbReference type="InterPro" id="IPR025736">
    <property type="entry name" value="PucR_C-HTH_dom"/>
</dbReference>